<feature type="region of interest" description="Disordered" evidence="1">
    <location>
        <begin position="1"/>
        <end position="31"/>
    </location>
</feature>
<reference evidence="2 3" key="1">
    <citation type="submission" date="2013-02" db="EMBL/GenBank/DDBJ databases">
        <title>The Genome Annotation of Plasmodium falciparum Tanzania (2000708).</title>
        <authorList>
            <consortium name="The Broad Institute Genome Sequencing Platform"/>
            <consortium name="The Broad Institute Genome Sequencing Center for Infectious Disease"/>
            <person name="Neafsey D."/>
            <person name="Hoffman S."/>
            <person name="Volkman S."/>
            <person name="Rosenthal P."/>
            <person name="Walker B."/>
            <person name="Young S.K."/>
            <person name="Zeng Q."/>
            <person name="Gargeya S."/>
            <person name="Fitzgerald M."/>
            <person name="Haas B."/>
            <person name="Abouelleil A."/>
            <person name="Allen A.W."/>
            <person name="Alvarado L."/>
            <person name="Arachchi H.M."/>
            <person name="Berlin A.M."/>
            <person name="Chapman S.B."/>
            <person name="Gainer-Dewar J."/>
            <person name="Goldberg J."/>
            <person name="Griggs A."/>
            <person name="Gujja S."/>
            <person name="Hansen M."/>
            <person name="Howarth C."/>
            <person name="Imamovic A."/>
            <person name="Ireland A."/>
            <person name="Larimer J."/>
            <person name="McCowan C."/>
            <person name="Murphy C."/>
            <person name="Pearson M."/>
            <person name="Poon T.W."/>
            <person name="Priest M."/>
            <person name="Roberts A."/>
            <person name="Saif S."/>
            <person name="Shea T."/>
            <person name="Sisk P."/>
            <person name="Sykes S."/>
            <person name="Wortman J."/>
            <person name="Nusbaum C."/>
            <person name="Birren B."/>
        </authorList>
    </citation>
    <scope>NUCLEOTIDE SEQUENCE [LARGE SCALE GENOMIC DNA]</scope>
    <source>
        <strain evidence="3">Tanzania (2000708)</strain>
    </source>
</reference>
<accession>A0A024WAJ7</accession>
<dbReference type="EMBL" id="KI926356">
    <property type="protein sequence ID" value="ETW37613.1"/>
    <property type="molecule type" value="Genomic_DNA"/>
</dbReference>
<feature type="compositionally biased region" description="Acidic residues" evidence="1">
    <location>
        <begin position="9"/>
        <end position="18"/>
    </location>
</feature>
<evidence type="ECO:0000313" key="3">
    <source>
        <dbReference type="Proteomes" id="UP000030708"/>
    </source>
</evidence>
<evidence type="ECO:0000256" key="1">
    <source>
        <dbReference type="SAM" id="MobiDB-lite"/>
    </source>
</evidence>
<organism evidence="2 3">
    <name type="scientific">Plasmodium falciparum Tanzania</name>
    <name type="common">2000708</name>
    <dbReference type="NCBI Taxonomy" id="1036725"/>
    <lineage>
        <taxon>Eukaryota</taxon>
        <taxon>Sar</taxon>
        <taxon>Alveolata</taxon>
        <taxon>Apicomplexa</taxon>
        <taxon>Aconoidasida</taxon>
        <taxon>Haemosporida</taxon>
        <taxon>Plasmodiidae</taxon>
        <taxon>Plasmodium</taxon>
        <taxon>Plasmodium (Laverania)</taxon>
    </lineage>
</organism>
<gene>
    <name evidence="2" type="ORF">PFTANZ_01695</name>
</gene>
<dbReference type="Proteomes" id="UP000030708">
    <property type="component" value="Unassembled WGS sequence"/>
</dbReference>
<sequence>MKNTSTTDSWDETSDVPDDLSHINQKKQQNEPLKIRKEYNIINTCSRQDKEYDIVTEGNMKRHNIIGNTTEYNDNNVCDLYHNMNNNINNKINGCIHHNNNNVKNIEKDIFPNSSSYVNMNEYNNNNNNNNKIKKKKKKHIKDVLIICLKKRVKRIS</sequence>
<reference evidence="2 3" key="2">
    <citation type="submission" date="2013-02" db="EMBL/GenBank/DDBJ databases">
        <title>The Genome Sequence of Plasmodium falciparum Tanzania (2000708).</title>
        <authorList>
            <consortium name="The Broad Institute Genome Sequencing Platform"/>
            <consortium name="The Broad Institute Genome Sequencing Center for Infectious Disease"/>
            <person name="Neafsey D."/>
            <person name="Cheeseman I."/>
            <person name="Volkman S."/>
            <person name="Adams J."/>
            <person name="Walker B."/>
            <person name="Young S.K."/>
            <person name="Zeng Q."/>
            <person name="Gargeya S."/>
            <person name="Fitzgerald M."/>
            <person name="Haas B."/>
            <person name="Abouelleil A."/>
            <person name="Alvarado L."/>
            <person name="Arachchi H.M."/>
            <person name="Berlin A.M."/>
            <person name="Chapman S.B."/>
            <person name="Dewar J."/>
            <person name="Goldberg J."/>
            <person name="Griggs A."/>
            <person name="Gujja S."/>
            <person name="Hansen M."/>
            <person name="Howarth C."/>
            <person name="Imamovic A."/>
            <person name="Larimer J."/>
            <person name="McCowan C."/>
            <person name="Murphy C."/>
            <person name="Neiman D."/>
            <person name="Pearson M."/>
            <person name="Priest M."/>
            <person name="Roberts A."/>
            <person name="Saif S."/>
            <person name="Shea T."/>
            <person name="Sisk P."/>
            <person name="Sykes S."/>
            <person name="Wortman J."/>
            <person name="Nusbaum C."/>
            <person name="Birren B."/>
        </authorList>
    </citation>
    <scope>NUCLEOTIDE SEQUENCE [LARGE SCALE GENOMIC DNA]</scope>
    <source>
        <strain evidence="3">Tanzania (2000708)</strain>
    </source>
</reference>
<proteinExistence type="predicted"/>
<dbReference type="AlphaFoldDB" id="A0A024WAJ7"/>
<feature type="compositionally biased region" description="Polar residues" evidence="1">
    <location>
        <begin position="22"/>
        <end position="31"/>
    </location>
</feature>
<protein>
    <submittedName>
        <fullName evidence="2">Uncharacterized protein</fullName>
    </submittedName>
</protein>
<name>A0A024WAJ7_PLAFA</name>
<evidence type="ECO:0000313" key="2">
    <source>
        <dbReference type="EMBL" id="ETW37613.1"/>
    </source>
</evidence>